<comment type="caution">
    <text evidence="2">The sequence shown here is derived from an EMBL/GenBank/DDBJ whole genome shotgun (WGS) entry which is preliminary data.</text>
</comment>
<evidence type="ECO:0000313" key="2">
    <source>
        <dbReference type="EMBL" id="KAL0909301.1"/>
    </source>
</evidence>
<accession>A0ABD0U9Z6</accession>
<dbReference type="AlphaFoldDB" id="A0ABD0U9Z6"/>
<dbReference type="Proteomes" id="UP001552299">
    <property type="component" value="Unassembled WGS sequence"/>
</dbReference>
<feature type="compositionally biased region" description="Polar residues" evidence="1">
    <location>
        <begin position="56"/>
        <end position="70"/>
    </location>
</feature>
<feature type="region of interest" description="Disordered" evidence="1">
    <location>
        <begin position="50"/>
        <end position="70"/>
    </location>
</feature>
<dbReference type="EMBL" id="JANQDX010000016">
    <property type="protein sequence ID" value="KAL0909301.1"/>
    <property type="molecule type" value="Genomic_DNA"/>
</dbReference>
<protein>
    <submittedName>
        <fullName evidence="2">Uncharacterized protein</fullName>
    </submittedName>
</protein>
<reference evidence="2 3" key="1">
    <citation type="journal article" date="2024" name="Plant Biotechnol. J.">
        <title>Dendrobium thyrsiflorum genome and its molecular insights into genes involved in important horticultural traits.</title>
        <authorList>
            <person name="Chen B."/>
            <person name="Wang J.Y."/>
            <person name="Zheng P.J."/>
            <person name="Li K.L."/>
            <person name="Liang Y.M."/>
            <person name="Chen X.F."/>
            <person name="Zhang C."/>
            <person name="Zhao X."/>
            <person name="He X."/>
            <person name="Zhang G.Q."/>
            <person name="Liu Z.J."/>
            <person name="Xu Q."/>
        </authorList>
    </citation>
    <scope>NUCLEOTIDE SEQUENCE [LARGE SCALE GENOMIC DNA]</scope>
    <source>
        <strain evidence="2">GZMU011</strain>
    </source>
</reference>
<proteinExistence type="predicted"/>
<name>A0ABD0U9Z6_DENTH</name>
<evidence type="ECO:0000313" key="3">
    <source>
        <dbReference type="Proteomes" id="UP001552299"/>
    </source>
</evidence>
<evidence type="ECO:0000256" key="1">
    <source>
        <dbReference type="SAM" id="MobiDB-lite"/>
    </source>
</evidence>
<keyword evidence="3" id="KW-1185">Reference proteome</keyword>
<gene>
    <name evidence="2" type="ORF">M5K25_020154</name>
</gene>
<organism evidence="2 3">
    <name type="scientific">Dendrobium thyrsiflorum</name>
    <name type="common">Pinecone-like raceme dendrobium</name>
    <name type="synonym">Orchid</name>
    <dbReference type="NCBI Taxonomy" id="117978"/>
    <lineage>
        <taxon>Eukaryota</taxon>
        <taxon>Viridiplantae</taxon>
        <taxon>Streptophyta</taxon>
        <taxon>Embryophyta</taxon>
        <taxon>Tracheophyta</taxon>
        <taxon>Spermatophyta</taxon>
        <taxon>Magnoliopsida</taxon>
        <taxon>Liliopsida</taxon>
        <taxon>Asparagales</taxon>
        <taxon>Orchidaceae</taxon>
        <taxon>Epidendroideae</taxon>
        <taxon>Malaxideae</taxon>
        <taxon>Dendrobiinae</taxon>
        <taxon>Dendrobium</taxon>
    </lineage>
</organism>
<sequence>MELYVDTTPRTARSALARRASASPGSHFTSRALTFTALSLSSCARAVTSLPETEPAANQSMVPSSPMRTL</sequence>